<feature type="modified residue" description="4-aspartylphosphate" evidence="5 7">
    <location>
        <position position="57"/>
    </location>
</feature>
<dbReference type="GO" id="GO:0005737">
    <property type="term" value="C:cytoplasm"/>
    <property type="evidence" value="ECO:0007669"/>
    <property type="project" value="UniProtKB-SubCell"/>
</dbReference>
<dbReference type="GO" id="GO:0050568">
    <property type="term" value="F:protein-glutamine glutaminase activity"/>
    <property type="evidence" value="ECO:0007669"/>
    <property type="project" value="UniProtKB-UniRule"/>
</dbReference>
<dbReference type="SMART" id="SM00448">
    <property type="entry name" value="REC"/>
    <property type="match status" value="1"/>
</dbReference>
<dbReference type="InterPro" id="IPR000673">
    <property type="entry name" value="Sig_transdc_resp-reg_Me-estase"/>
</dbReference>
<dbReference type="InterPro" id="IPR035909">
    <property type="entry name" value="CheB_C"/>
</dbReference>
<dbReference type="EC" id="3.5.1.44" evidence="5"/>
<evidence type="ECO:0000256" key="3">
    <source>
        <dbReference type="ARBA" id="ARBA00022801"/>
    </source>
</evidence>
<protein>
    <recommendedName>
        <fullName evidence="5">Protein-glutamate methylesterase/protein-glutamine glutaminase</fullName>
        <ecNumber evidence="5">3.1.1.61</ecNumber>
        <ecNumber evidence="5">3.5.1.44</ecNumber>
    </recommendedName>
</protein>
<keyword evidence="1 5" id="KW-0963">Cytoplasm</keyword>
<dbReference type="Proteomes" id="UP000652567">
    <property type="component" value="Unassembled WGS sequence"/>
</dbReference>
<dbReference type="Gene3D" id="3.40.50.2300">
    <property type="match status" value="1"/>
</dbReference>
<dbReference type="NCBIfam" id="NF009206">
    <property type="entry name" value="PRK12555.1"/>
    <property type="match status" value="1"/>
</dbReference>
<organism evidence="10 11">
    <name type="scientific">Cellvibrio polysaccharolyticus</name>
    <dbReference type="NCBI Taxonomy" id="2082724"/>
    <lineage>
        <taxon>Bacteria</taxon>
        <taxon>Pseudomonadati</taxon>
        <taxon>Pseudomonadota</taxon>
        <taxon>Gammaproteobacteria</taxon>
        <taxon>Cellvibrionales</taxon>
        <taxon>Cellvibrionaceae</taxon>
        <taxon>Cellvibrio</taxon>
    </lineage>
</organism>
<dbReference type="HAMAP" id="MF_00099">
    <property type="entry name" value="CheB_chemtxs"/>
    <property type="match status" value="1"/>
</dbReference>
<comment type="catalytic activity">
    <reaction evidence="4 5">
        <text>[protein]-L-glutamate 5-O-methyl ester + H2O = L-glutamyl-[protein] + methanol + H(+)</text>
        <dbReference type="Rhea" id="RHEA:23236"/>
        <dbReference type="Rhea" id="RHEA-COMP:10208"/>
        <dbReference type="Rhea" id="RHEA-COMP:10311"/>
        <dbReference type="ChEBI" id="CHEBI:15377"/>
        <dbReference type="ChEBI" id="CHEBI:15378"/>
        <dbReference type="ChEBI" id="CHEBI:17790"/>
        <dbReference type="ChEBI" id="CHEBI:29973"/>
        <dbReference type="ChEBI" id="CHEBI:82795"/>
        <dbReference type="EC" id="3.1.1.61"/>
    </reaction>
</comment>
<accession>A0A928YSQ2</accession>
<comment type="catalytic activity">
    <reaction evidence="5">
        <text>L-glutaminyl-[protein] + H2O = L-glutamyl-[protein] + NH4(+)</text>
        <dbReference type="Rhea" id="RHEA:16441"/>
        <dbReference type="Rhea" id="RHEA-COMP:10207"/>
        <dbReference type="Rhea" id="RHEA-COMP:10208"/>
        <dbReference type="ChEBI" id="CHEBI:15377"/>
        <dbReference type="ChEBI" id="CHEBI:28938"/>
        <dbReference type="ChEBI" id="CHEBI:29973"/>
        <dbReference type="ChEBI" id="CHEBI:30011"/>
        <dbReference type="EC" id="3.5.1.44"/>
    </reaction>
</comment>
<dbReference type="GO" id="GO:0000156">
    <property type="term" value="F:phosphorelay response regulator activity"/>
    <property type="evidence" value="ECO:0007669"/>
    <property type="project" value="InterPro"/>
</dbReference>
<feature type="active site" evidence="5 6">
    <location>
        <position position="181"/>
    </location>
</feature>
<evidence type="ECO:0000256" key="7">
    <source>
        <dbReference type="PROSITE-ProRule" id="PRU00169"/>
    </source>
</evidence>
<evidence type="ECO:0000256" key="4">
    <source>
        <dbReference type="ARBA" id="ARBA00048267"/>
    </source>
</evidence>
<proteinExistence type="inferred from homology"/>
<evidence type="ECO:0000313" key="10">
    <source>
        <dbReference type="EMBL" id="MBE8715992.1"/>
    </source>
</evidence>
<dbReference type="InterPro" id="IPR008248">
    <property type="entry name" value="CheB-like"/>
</dbReference>
<dbReference type="SUPFAM" id="SSF52172">
    <property type="entry name" value="CheY-like"/>
    <property type="match status" value="1"/>
</dbReference>
<dbReference type="PROSITE" id="PS50122">
    <property type="entry name" value="CHEB"/>
    <property type="match status" value="1"/>
</dbReference>
<comment type="subcellular location">
    <subcellularLocation>
        <location evidence="5">Cytoplasm</location>
    </subcellularLocation>
</comment>
<dbReference type="NCBIfam" id="NF001965">
    <property type="entry name" value="PRK00742.1"/>
    <property type="match status" value="1"/>
</dbReference>
<dbReference type="RefSeq" id="WP_193906757.1">
    <property type="nucleotide sequence ID" value="NZ_PRDL01000001.1"/>
</dbReference>
<dbReference type="Pfam" id="PF01339">
    <property type="entry name" value="CheB_methylest"/>
    <property type="match status" value="1"/>
</dbReference>
<evidence type="ECO:0000256" key="6">
    <source>
        <dbReference type="PROSITE-ProRule" id="PRU00050"/>
    </source>
</evidence>
<keyword evidence="3 5" id="KW-0378">Hydrolase</keyword>
<keyword evidence="11" id="KW-1185">Reference proteome</keyword>
<dbReference type="GO" id="GO:0006935">
    <property type="term" value="P:chemotaxis"/>
    <property type="evidence" value="ECO:0007669"/>
    <property type="project" value="UniProtKB-UniRule"/>
</dbReference>
<dbReference type="GO" id="GO:0008984">
    <property type="term" value="F:protein-glutamate methylesterase activity"/>
    <property type="evidence" value="ECO:0007669"/>
    <property type="project" value="UniProtKB-UniRule"/>
</dbReference>
<comment type="domain">
    <text evidence="5">Contains a C-terminal catalytic domain, and an N-terminal region which modulates catalytic activity.</text>
</comment>
<feature type="active site" evidence="5 6">
    <location>
        <position position="207"/>
    </location>
</feature>
<dbReference type="EMBL" id="PRDL01000001">
    <property type="protein sequence ID" value="MBE8715992.1"/>
    <property type="molecule type" value="Genomic_DNA"/>
</dbReference>
<dbReference type="InterPro" id="IPR001789">
    <property type="entry name" value="Sig_transdc_resp-reg_receiver"/>
</dbReference>
<dbReference type="PIRSF" id="PIRSF000876">
    <property type="entry name" value="RR_chemtxs_CheB"/>
    <property type="match status" value="1"/>
</dbReference>
<feature type="domain" description="CheB-type methylesterase" evidence="9">
    <location>
        <begin position="171"/>
        <end position="359"/>
    </location>
</feature>
<feature type="active site" evidence="5 6">
    <location>
        <position position="303"/>
    </location>
</feature>
<evidence type="ECO:0000256" key="2">
    <source>
        <dbReference type="ARBA" id="ARBA00022500"/>
    </source>
</evidence>
<dbReference type="Gene3D" id="3.40.50.180">
    <property type="entry name" value="Methylesterase CheB, C-terminal domain"/>
    <property type="match status" value="1"/>
</dbReference>
<keyword evidence="5 7" id="KW-0597">Phosphoprotein</keyword>
<gene>
    <name evidence="5" type="primary">cheB</name>
    <name evidence="10" type="ORF">C4F51_02175</name>
</gene>
<evidence type="ECO:0000259" key="8">
    <source>
        <dbReference type="PROSITE" id="PS50110"/>
    </source>
</evidence>
<dbReference type="SUPFAM" id="SSF52738">
    <property type="entry name" value="Methylesterase CheB, C-terminal domain"/>
    <property type="match status" value="1"/>
</dbReference>
<feature type="domain" description="Response regulatory" evidence="8">
    <location>
        <begin position="6"/>
        <end position="123"/>
    </location>
</feature>
<evidence type="ECO:0000313" key="11">
    <source>
        <dbReference type="Proteomes" id="UP000652567"/>
    </source>
</evidence>
<evidence type="ECO:0000256" key="5">
    <source>
        <dbReference type="HAMAP-Rule" id="MF_00099"/>
    </source>
</evidence>
<dbReference type="PROSITE" id="PS50110">
    <property type="entry name" value="RESPONSE_REGULATORY"/>
    <property type="match status" value="1"/>
</dbReference>
<evidence type="ECO:0000259" key="9">
    <source>
        <dbReference type="PROSITE" id="PS50122"/>
    </source>
</evidence>
<dbReference type="CDD" id="cd17541">
    <property type="entry name" value="REC_CheB-like"/>
    <property type="match status" value="1"/>
</dbReference>
<sequence>MPTDINVLIVDDSAVVRQVFGEIINQASGLHLMAVASDPVFALQKMAVSWPDVIILDVEMPRMDGITFLKKIMAERPTPVIICSTLTTRGAETSLQALAAGAVEVLAKPTIGLKDFLTESAAHLVRVIKTAAQANMQLLAKTQRAPVTPSTAKVAPSATSAALASRKAVAPLGKIIACGTSTGGTRALEVILTGLPENCPGMVVVQHMPEKFTAAFAARLDRMCHCEVREACDGDAVLPGRVLIAPGGKHMQLKRQGTQYCVRIFDGPPVNRHRPSVDVLFRSVAQVAGSIATGIIMTGMGDDGAAGLLTMREAGSYTIAQDQQSSVVFGMPKMAIERGAACEVMSLSAIATWLAGETV</sequence>
<reference evidence="10" key="1">
    <citation type="submission" date="2018-07" db="EMBL/GenBank/DDBJ databases">
        <title>Genome assembly of strain Ka43.</title>
        <authorList>
            <person name="Kukolya J."/>
            <person name="Nagy I."/>
            <person name="Horvath B."/>
            <person name="Toth A."/>
        </authorList>
    </citation>
    <scope>NUCLEOTIDE SEQUENCE</scope>
    <source>
        <strain evidence="10">KB43</strain>
    </source>
</reference>
<comment type="caution">
    <text evidence="10">The sequence shown here is derived from an EMBL/GenBank/DDBJ whole genome shotgun (WGS) entry which is preliminary data.</text>
</comment>
<dbReference type="PANTHER" id="PTHR42872">
    <property type="entry name" value="PROTEIN-GLUTAMATE METHYLESTERASE/PROTEIN-GLUTAMINE GLUTAMINASE"/>
    <property type="match status" value="1"/>
</dbReference>
<comment type="similarity">
    <text evidence="5">Belongs to the CheB family.</text>
</comment>
<comment type="function">
    <text evidence="5">Involved in chemotaxis. Part of a chemotaxis signal transduction system that modulates chemotaxis in response to various stimuli. Catalyzes the demethylation of specific methylglutamate residues introduced into the chemoreceptors (methyl-accepting chemotaxis proteins or MCP) by CheR. Also mediates the irreversible deamidation of specific glutamine residues to glutamic acid.</text>
</comment>
<dbReference type="Pfam" id="PF00072">
    <property type="entry name" value="Response_reg"/>
    <property type="match status" value="1"/>
</dbReference>
<name>A0A928YSQ2_9GAMM</name>
<dbReference type="CDD" id="cd16432">
    <property type="entry name" value="CheB_Rec"/>
    <property type="match status" value="1"/>
</dbReference>
<keyword evidence="2 5" id="KW-0145">Chemotaxis</keyword>
<dbReference type="AlphaFoldDB" id="A0A928YSQ2"/>
<dbReference type="InterPro" id="IPR011006">
    <property type="entry name" value="CheY-like_superfamily"/>
</dbReference>
<dbReference type="EC" id="3.1.1.61" evidence="5"/>
<evidence type="ECO:0000256" key="1">
    <source>
        <dbReference type="ARBA" id="ARBA00022490"/>
    </source>
</evidence>
<comment type="PTM">
    <text evidence="5">Phosphorylated by CheA. Phosphorylation of the N-terminal regulatory domain activates the methylesterase activity.</text>
</comment>
<dbReference type="PANTHER" id="PTHR42872:SF6">
    <property type="entry name" value="PROTEIN-GLUTAMATE METHYLESTERASE_PROTEIN-GLUTAMINE GLUTAMINASE"/>
    <property type="match status" value="1"/>
</dbReference>